<feature type="non-terminal residue" evidence="1">
    <location>
        <position position="1"/>
    </location>
</feature>
<gene>
    <name evidence="1" type="primary">SEC5_2</name>
    <name evidence="1" type="ORF">LPJ66_007791</name>
</gene>
<reference evidence="1" key="1">
    <citation type="submission" date="2022-07" db="EMBL/GenBank/DDBJ databases">
        <title>Phylogenomic reconstructions and comparative analyses of Kickxellomycotina fungi.</title>
        <authorList>
            <person name="Reynolds N.K."/>
            <person name="Stajich J.E."/>
            <person name="Barry K."/>
            <person name="Grigoriev I.V."/>
            <person name="Crous P."/>
            <person name="Smith M.E."/>
        </authorList>
    </citation>
    <scope>NUCLEOTIDE SEQUENCE</scope>
    <source>
        <strain evidence="1">Benny 63K</strain>
    </source>
</reference>
<evidence type="ECO:0000313" key="1">
    <source>
        <dbReference type="EMBL" id="KAJ1889885.1"/>
    </source>
</evidence>
<evidence type="ECO:0000313" key="2">
    <source>
        <dbReference type="Proteomes" id="UP001150581"/>
    </source>
</evidence>
<dbReference type="EMBL" id="JANBPG010001454">
    <property type="protein sequence ID" value="KAJ1889885.1"/>
    <property type="molecule type" value="Genomic_DNA"/>
</dbReference>
<accession>A0ACC1I845</accession>
<protein>
    <submittedName>
        <fullName evidence="1">Exocyst complex component S5</fullName>
    </submittedName>
</protein>
<proteinExistence type="predicted"/>
<organism evidence="1 2">
    <name type="scientific">Kickxella alabastrina</name>
    <dbReference type="NCBI Taxonomy" id="61397"/>
    <lineage>
        <taxon>Eukaryota</taxon>
        <taxon>Fungi</taxon>
        <taxon>Fungi incertae sedis</taxon>
        <taxon>Zoopagomycota</taxon>
        <taxon>Kickxellomycotina</taxon>
        <taxon>Kickxellomycetes</taxon>
        <taxon>Kickxellales</taxon>
        <taxon>Kickxellaceae</taxon>
        <taxon>Kickxella</taxon>
    </lineage>
</organism>
<sequence>TIVGQLGTIHSAALQPGKSTRTMMNGETPHFDANFDEGQRQQGERSHSMHNMAVSHVKRTFFGTMYSFLDTLHMLAFNTAQQSDGSGSVPFGADDRSVASGMPLSPGSAQASSFSASASLQMPSTPPARNSGMSRRLSFNLPTKAEASSMTAAGRRYSMVEGGRQDASKTRSRHSSRSFYILATLSNLTAFRMFVVPDLLHSKAVRYVFKLDVADELPQLEKMLRRLDEMIFSYYIRDKSKQLSYIVHRGVLLGGFSWSTSEMPKDTQPYVSEALLYMVFTHAEIMDLISELGAGAEHHMVKQQPLTKRVFQVLTANLAQDMLECIRAIDSFSVGGMLQCVLETLVISQTLQMYLTPPTSECLRLLHSYVRSAFERTQERAKRVAAQQGRSVSESPAGSLREVDGVALTGEHWDIIHKLLRDCTRRTQIQFRCFQQQTPSP</sequence>
<dbReference type="Proteomes" id="UP001150581">
    <property type="component" value="Unassembled WGS sequence"/>
</dbReference>
<keyword evidence="2" id="KW-1185">Reference proteome</keyword>
<comment type="caution">
    <text evidence="1">The sequence shown here is derived from an EMBL/GenBank/DDBJ whole genome shotgun (WGS) entry which is preliminary data.</text>
</comment>
<name>A0ACC1I845_9FUNG</name>